<dbReference type="Pfam" id="PF14246">
    <property type="entry name" value="TetR_C_7"/>
    <property type="match status" value="1"/>
</dbReference>
<keyword evidence="1" id="KW-0805">Transcription regulation</keyword>
<dbReference type="InterPro" id="IPR001647">
    <property type="entry name" value="HTH_TetR"/>
</dbReference>
<dbReference type="PANTHER" id="PTHR30055">
    <property type="entry name" value="HTH-TYPE TRANSCRIPTIONAL REGULATOR RUTR"/>
    <property type="match status" value="1"/>
</dbReference>
<dbReference type="Proteomes" id="UP000469430">
    <property type="component" value="Unassembled WGS sequence"/>
</dbReference>
<evidence type="ECO:0000313" key="6">
    <source>
        <dbReference type="EMBL" id="MXO99283.1"/>
    </source>
</evidence>
<dbReference type="EMBL" id="WTYJ01000002">
    <property type="protein sequence ID" value="MXO99283.1"/>
    <property type="molecule type" value="Genomic_DNA"/>
</dbReference>
<dbReference type="InterPro" id="IPR039536">
    <property type="entry name" value="TetR_C_Proteobacteria"/>
</dbReference>
<dbReference type="InterPro" id="IPR036271">
    <property type="entry name" value="Tet_transcr_reg_TetR-rel_C_sf"/>
</dbReference>
<evidence type="ECO:0000256" key="4">
    <source>
        <dbReference type="PROSITE-ProRule" id="PRU00335"/>
    </source>
</evidence>
<reference evidence="6 7" key="1">
    <citation type="submission" date="2019-12" db="EMBL/GenBank/DDBJ databases">
        <title>Genomic-based taxomic classification of the family Erythrobacteraceae.</title>
        <authorList>
            <person name="Xu L."/>
        </authorList>
    </citation>
    <scope>NUCLEOTIDE SEQUENCE [LARGE SCALE GENOMIC DNA]</scope>
    <source>
        <strain evidence="6 7">S36</strain>
    </source>
</reference>
<dbReference type="InterPro" id="IPR050109">
    <property type="entry name" value="HTH-type_TetR-like_transc_reg"/>
</dbReference>
<dbReference type="GO" id="GO:0000976">
    <property type="term" value="F:transcription cis-regulatory region binding"/>
    <property type="evidence" value="ECO:0007669"/>
    <property type="project" value="TreeGrafter"/>
</dbReference>
<sequence length="203" mass="22376">MEMDMRVKTDAKRAAIIAVATDLFREVGYERASMAEIATRVGGSKATLYNYFPSKEELFAVAMMDAMEERGEELSALLDSSHDDVRQVLTSFGMAYLPFITAPDALAMMRTAVAEGANSELGRDMYRRGPKRGWLIVADYLARLQQRGVLDNTDPAVMGAHLKALFEAGTLEPRLFGAEPEFSVDQAVSCAVSAFLRVYSARE</sequence>
<proteinExistence type="predicted"/>
<keyword evidence="2 4" id="KW-0238">DNA-binding</keyword>
<dbReference type="SUPFAM" id="SSF46689">
    <property type="entry name" value="Homeodomain-like"/>
    <property type="match status" value="1"/>
</dbReference>
<dbReference type="SUPFAM" id="SSF48498">
    <property type="entry name" value="Tetracyclin repressor-like, C-terminal domain"/>
    <property type="match status" value="1"/>
</dbReference>
<dbReference type="AlphaFoldDB" id="A0A6I4TY38"/>
<dbReference type="Gene3D" id="1.10.357.10">
    <property type="entry name" value="Tetracycline Repressor, domain 2"/>
    <property type="match status" value="1"/>
</dbReference>
<evidence type="ECO:0000256" key="2">
    <source>
        <dbReference type="ARBA" id="ARBA00023125"/>
    </source>
</evidence>
<evidence type="ECO:0000256" key="3">
    <source>
        <dbReference type="ARBA" id="ARBA00023163"/>
    </source>
</evidence>
<evidence type="ECO:0000256" key="1">
    <source>
        <dbReference type="ARBA" id="ARBA00023015"/>
    </source>
</evidence>
<dbReference type="PRINTS" id="PR00455">
    <property type="entry name" value="HTHTETR"/>
</dbReference>
<keyword evidence="7" id="KW-1185">Reference proteome</keyword>
<dbReference type="FunFam" id="1.10.10.60:FF:000141">
    <property type="entry name" value="TetR family transcriptional regulator"/>
    <property type="match status" value="1"/>
</dbReference>
<feature type="domain" description="HTH tetR-type" evidence="5">
    <location>
        <begin position="10"/>
        <end position="70"/>
    </location>
</feature>
<organism evidence="6 7">
    <name type="scientific">Croceibacterium xixiisoli</name>
    <dbReference type="NCBI Taxonomy" id="1476466"/>
    <lineage>
        <taxon>Bacteria</taxon>
        <taxon>Pseudomonadati</taxon>
        <taxon>Pseudomonadota</taxon>
        <taxon>Alphaproteobacteria</taxon>
        <taxon>Sphingomonadales</taxon>
        <taxon>Erythrobacteraceae</taxon>
        <taxon>Croceibacterium</taxon>
    </lineage>
</organism>
<gene>
    <name evidence="6" type="ORF">GRI97_09805</name>
</gene>
<dbReference type="GO" id="GO:0003700">
    <property type="term" value="F:DNA-binding transcription factor activity"/>
    <property type="evidence" value="ECO:0007669"/>
    <property type="project" value="TreeGrafter"/>
</dbReference>
<name>A0A6I4TY38_9SPHN</name>
<dbReference type="Gene3D" id="1.10.10.60">
    <property type="entry name" value="Homeodomain-like"/>
    <property type="match status" value="1"/>
</dbReference>
<evidence type="ECO:0000259" key="5">
    <source>
        <dbReference type="PROSITE" id="PS50977"/>
    </source>
</evidence>
<dbReference type="PROSITE" id="PS50977">
    <property type="entry name" value="HTH_TETR_2"/>
    <property type="match status" value="1"/>
</dbReference>
<keyword evidence="3" id="KW-0804">Transcription</keyword>
<comment type="caution">
    <text evidence="6">The sequence shown here is derived from an EMBL/GenBank/DDBJ whole genome shotgun (WGS) entry which is preliminary data.</text>
</comment>
<protein>
    <submittedName>
        <fullName evidence="6">TetR family transcriptional regulator</fullName>
    </submittedName>
</protein>
<dbReference type="Pfam" id="PF00440">
    <property type="entry name" value="TetR_N"/>
    <property type="match status" value="1"/>
</dbReference>
<dbReference type="PANTHER" id="PTHR30055:SF119">
    <property type="entry name" value="NALC"/>
    <property type="match status" value="1"/>
</dbReference>
<feature type="DNA-binding region" description="H-T-H motif" evidence="4">
    <location>
        <begin position="33"/>
        <end position="52"/>
    </location>
</feature>
<dbReference type="InterPro" id="IPR009057">
    <property type="entry name" value="Homeodomain-like_sf"/>
</dbReference>
<evidence type="ECO:0000313" key="7">
    <source>
        <dbReference type="Proteomes" id="UP000469430"/>
    </source>
</evidence>
<accession>A0A6I4TY38</accession>